<dbReference type="SUPFAM" id="SSF56059">
    <property type="entry name" value="Glutathione synthetase ATP-binding domain-like"/>
    <property type="match status" value="1"/>
</dbReference>
<evidence type="ECO:0000256" key="4">
    <source>
        <dbReference type="ARBA" id="ARBA00022741"/>
    </source>
</evidence>
<dbReference type="GO" id="GO:0005524">
    <property type="term" value="F:ATP binding"/>
    <property type="evidence" value="ECO:0007669"/>
    <property type="project" value="UniProtKB-KW"/>
</dbReference>
<dbReference type="OMA" id="GNVWICK"/>
<dbReference type="EMBL" id="CCYD01000428">
    <property type="protein sequence ID" value="CEG39583.1"/>
    <property type="molecule type" value="Genomic_DNA"/>
</dbReference>
<dbReference type="GO" id="GO:0070736">
    <property type="term" value="F:protein-glycine ligase activity, initiating"/>
    <property type="evidence" value="ECO:0007669"/>
    <property type="project" value="TreeGrafter"/>
</dbReference>
<keyword evidence="5" id="KW-0067">ATP-binding</keyword>
<dbReference type="Proteomes" id="UP000054928">
    <property type="component" value="Unassembled WGS sequence"/>
</dbReference>
<sequence length="429" mass="50341">MPAQLYAVDDKFPDVVAELEARGWRRLPFVSCPKFDLKWTNYAKIAWKQKNQLAQLLYNQRAQIQVDHWFPRTFDMSISEDILRLKFWFRYVEAVKILQQSFIESMAIDEQKFQVVARDNFAASPTLGLQLKKLSFNQDRRCEIQEILTQLEQRDPQFLTVCRDDSNVWICKPSNLSQGRGIVLCNTSEDMEKLLFPDKNCAVNSDEIKDRSMIQTKWMVQKYIERPLLLQNGRKFDIRQWVLITALKPDPIVFWFFKSYLRFCSRKFNLAHLHDQFVHLSNYSVQQHFARDVEDDSRSNQDEDVNAFEPMWSSEQFQDMLRQQHGNDVWSETIVPQMQSIVQLTLDAVLPRLEVVGQGFEWLGYDFLVDENNHVWLLEVNVSPDMSHSTKITAELVPKATADALSVILDTESSRSSENGWLPFPLRRS</sequence>
<dbReference type="Pfam" id="PF03133">
    <property type="entry name" value="TTL"/>
    <property type="match status" value="1"/>
</dbReference>
<keyword evidence="4" id="KW-0547">Nucleotide-binding</keyword>
<dbReference type="OrthoDB" id="202825at2759"/>
<proteinExistence type="predicted"/>
<evidence type="ECO:0000256" key="5">
    <source>
        <dbReference type="ARBA" id="ARBA00022840"/>
    </source>
</evidence>
<dbReference type="PANTHER" id="PTHR45870:SF2">
    <property type="entry name" value="TUBULIN MONOGLYCYLASE TTLL3"/>
    <property type="match status" value="1"/>
</dbReference>
<keyword evidence="7" id="KW-1185">Reference proteome</keyword>
<accession>A0A0P1AGI9</accession>
<dbReference type="InterPro" id="IPR004344">
    <property type="entry name" value="TTL/TTLL_fam"/>
</dbReference>
<dbReference type="GeneID" id="36404878"/>
<name>A0A0P1AGI9_PLAHL</name>
<dbReference type="AlphaFoldDB" id="A0A0P1AGI9"/>
<evidence type="ECO:0000256" key="3">
    <source>
        <dbReference type="ARBA" id="ARBA00022598"/>
    </source>
</evidence>
<dbReference type="STRING" id="4781.A0A0P1AGI9"/>
<evidence type="ECO:0000256" key="2">
    <source>
        <dbReference type="ARBA" id="ARBA00022490"/>
    </source>
</evidence>
<protein>
    <submittedName>
        <fullName evidence="6">Predicted tubulin-tyrosine ligase</fullName>
    </submittedName>
</protein>
<dbReference type="PROSITE" id="PS51221">
    <property type="entry name" value="TTL"/>
    <property type="match status" value="1"/>
</dbReference>
<dbReference type="GO" id="GO:0015630">
    <property type="term" value="C:microtubule cytoskeleton"/>
    <property type="evidence" value="ECO:0007669"/>
    <property type="project" value="TreeGrafter"/>
</dbReference>
<dbReference type="RefSeq" id="XP_024575952.1">
    <property type="nucleotide sequence ID" value="XM_024725146.1"/>
</dbReference>
<evidence type="ECO:0000256" key="1">
    <source>
        <dbReference type="ARBA" id="ARBA00004496"/>
    </source>
</evidence>
<comment type="subcellular location">
    <subcellularLocation>
        <location evidence="1">Cytoplasm</location>
    </subcellularLocation>
</comment>
<organism evidence="6 7">
    <name type="scientific">Plasmopara halstedii</name>
    <name type="common">Downy mildew of sunflower</name>
    <dbReference type="NCBI Taxonomy" id="4781"/>
    <lineage>
        <taxon>Eukaryota</taxon>
        <taxon>Sar</taxon>
        <taxon>Stramenopiles</taxon>
        <taxon>Oomycota</taxon>
        <taxon>Peronosporomycetes</taxon>
        <taxon>Peronosporales</taxon>
        <taxon>Peronosporaceae</taxon>
        <taxon>Plasmopara</taxon>
    </lineage>
</organism>
<dbReference type="InterPro" id="IPR051437">
    <property type="entry name" value="TTLL_monoglycylase"/>
</dbReference>
<keyword evidence="2" id="KW-0963">Cytoplasm</keyword>
<dbReference type="GO" id="GO:0005737">
    <property type="term" value="C:cytoplasm"/>
    <property type="evidence" value="ECO:0007669"/>
    <property type="project" value="UniProtKB-SubCell"/>
</dbReference>
<reference evidence="7" key="1">
    <citation type="submission" date="2014-09" db="EMBL/GenBank/DDBJ databases">
        <authorList>
            <person name="Sharma Rahul"/>
            <person name="Thines Marco"/>
        </authorList>
    </citation>
    <scope>NUCLEOTIDE SEQUENCE [LARGE SCALE GENOMIC DNA]</scope>
</reference>
<dbReference type="PANTHER" id="PTHR45870">
    <property type="entry name" value="TUBULIN MONOGLYCYLASE TTLL3"/>
    <property type="match status" value="1"/>
</dbReference>
<dbReference type="Gene3D" id="3.30.470.20">
    <property type="entry name" value="ATP-grasp fold, B domain"/>
    <property type="match status" value="1"/>
</dbReference>
<keyword evidence="3 6" id="KW-0436">Ligase</keyword>
<evidence type="ECO:0000313" key="7">
    <source>
        <dbReference type="Proteomes" id="UP000054928"/>
    </source>
</evidence>
<evidence type="ECO:0000313" key="6">
    <source>
        <dbReference type="EMBL" id="CEG39583.1"/>
    </source>
</evidence>